<proteinExistence type="predicted"/>
<evidence type="ECO:0008006" key="3">
    <source>
        <dbReference type="Google" id="ProtNLM"/>
    </source>
</evidence>
<dbReference type="EMBL" id="CP000679">
    <property type="protein sequence ID" value="ABP65669.1"/>
    <property type="molecule type" value="Genomic_DNA"/>
</dbReference>
<keyword evidence="2" id="KW-1185">Reference proteome</keyword>
<reference evidence="1 2" key="1">
    <citation type="journal article" date="2008" name="Appl. Environ. Microbiol.">
        <title>Hydrogenomics of the extremely thermophilic bacterium Caldicellulosiruptor saccharolyticus.</title>
        <authorList>
            <person name="van de Werken H.J."/>
            <person name="Verhaart M.R."/>
            <person name="VanFossen A.L."/>
            <person name="Willquist K."/>
            <person name="Lewis D.L."/>
            <person name="Nichols J.D."/>
            <person name="Goorissen H.P."/>
            <person name="Mongodin E.F."/>
            <person name="Nelson K.E."/>
            <person name="van Niel E.W."/>
            <person name="Stams A.J."/>
            <person name="Ward D.E."/>
            <person name="de Vos W.M."/>
            <person name="van der Oost J."/>
            <person name="Kelly R.M."/>
            <person name="Kengen S.W."/>
        </authorList>
    </citation>
    <scope>NUCLEOTIDE SEQUENCE [LARGE SCALE GENOMIC DNA]</scope>
    <source>
        <strain evidence="2">ATCC 43494 / DSM 8903 / Tp8T 6331</strain>
    </source>
</reference>
<dbReference type="Pfam" id="PF04025">
    <property type="entry name" value="RemA-like"/>
    <property type="match status" value="1"/>
</dbReference>
<dbReference type="InterPro" id="IPR007169">
    <property type="entry name" value="RemA-like"/>
</dbReference>
<dbReference type="OrthoDB" id="9811390at2"/>
<gene>
    <name evidence="1" type="ordered locus">Csac_0004</name>
</gene>
<sequence length="94" mass="10873">MFAHIGEDYVVNSSELLLIMSYDIFMSSEDNLRILESLKNEDRLVVINDDLKKSIIILEIDGRLYAIVSPVSSTTIAKRFLNFNYYVDNYLDES</sequence>
<dbReference type="HOGENOM" id="CLU_173118_1_1_9"/>
<dbReference type="RefSeq" id="WP_011915636.1">
    <property type="nucleotide sequence ID" value="NC_009437.1"/>
</dbReference>
<dbReference type="Proteomes" id="UP000000256">
    <property type="component" value="Chromosome"/>
</dbReference>
<dbReference type="NCBIfam" id="NF046065">
    <property type="entry name" value="MtxRegRemB"/>
    <property type="match status" value="1"/>
</dbReference>
<evidence type="ECO:0000313" key="2">
    <source>
        <dbReference type="Proteomes" id="UP000000256"/>
    </source>
</evidence>
<evidence type="ECO:0000313" key="1">
    <source>
        <dbReference type="EMBL" id="ABP65669.1"/>
    </source>
</evidence>
<dbReference type="AlphaFoldDB" id="A4XFI4"/>
<dbReference type="KEGG" id="csc:Csac_0004"/>
<organism evidence="1 2">
    <name type="scientific">Caldicellulosiruptor saccharolyticus (strain ATCC 43494 / DSM 8903 / Tp8T 6331)</name>
    <dbReference type="NCBI Taxonomy" id="351627"/>
    <lineage>
        <taxon>Bacteria</taxon>
        <taxon>Bacillati</taxon>
        <taxon>Bacillota</taxon>
        <taxon>Bacillota incertae sedis</taxon>
        <taxon>Caldicellulosiruptorales</taxon>
        <taxon>Caldicellulosiruptoraceae</taxon>
        <taxon>Caldicellulosiruptor</taxon>
    </lineage>
</organism>
<name>A4XFI4_CALS8</name>
<accession>A4XFI4</accession>
<protein>
    <recommendedName>
        <fullName evidence="3">DUF370 domain-containing protein</fullName>
    </recommendedName>
</protein>
<dbReference type="STRING" id="351627.Csac_0004"/>